<comment type="subcellular location">
    <subcellularLocation>
        <location evidence="1">Cell membrane</location>
        <topology evidence="1">Multi-pass membrane protein</topology>
    </subcellularLocation>
</comment>
<feature type="transmembrane region" description="Helical" evidence="14">
    <location>
        <begin position="870"/>
        <end position="893"/>
    </location>
</feature>
<keyword evidence="8" id="KW-0106">Calcium</keyword>
<dbReference type="Gene3D" id="1.20.1070.10">
    <property type="entry name" value="Rhodopsin 7-helix transmembrane proteins"/>
    <property type="match status" value="1"/>
</dbReference>
<keyword evidence="9 14" id="KW-1133">Transmembrane helix</keyword>
<evidence type="ECO:0000259" key="15">
    <source>
        <dbReference type="PROSITE" id="PS50221"/>
    </source>
</evidence>
<dbReference type="GO" id="GO:0005886">
    <property type="term" value="C:plasma membrane"/>
    <property type="evidence" value="ECO:0007669"/>
    <property type="project" value="UniProtKB-SubCell"/>
</dbReference>
<protein>
    <submittedName>
        <fullName evidence="17">Uncharacterized protein</fullName>
    </submittedName>
</protein>
<feature type="transmembrane region" description="Helical" evidence="14">
    <location>
        <begin position="799"/>
        <end position="825"/>
    </location>
</feature>
<dbReference type="Proteomes" id="UP001159428">
    <property type="component" value="Unassembled WGS sequence"/>
</dbReference>
<dbReference type="SUPFAM" id="SSF81321">
    <property type="entry name" value="Family A G protein-coupled receptor-like"/>
    <property type="match status" value="1"/>
</dbReference>
<keyword evidence="12" id="KW-0325">Glycoprotein</keyword>
<evidence type="ECO:0000256" key="4">
    <source>
        <dbReference type="ARBA" id="ARBA00022536"/>
    </source>
</evidence>
<evidence type="ECO:0000256" key="5">
    <source>
        <dbReference type="ARBA" id="ARBA00022692"/>
    </source>
</evidence>
<dbReference type="FunFam" id="1.20.1070.10:FF:000054">
    <property type="entry name" value="Adhesion G protein-coupled receptor E3"/>
    <property type="match status" value="1"/>
</dbReference>
<dbReference type="SMART" id="SM00303">
    <property type="entry name" value="GPS"/>
    <property type="match status" value="1"/>
</dbReference>
<evidence type="ECO:0000256" key="1">
    <source>
        <dbReference type="ARBA" id="ARBA00004651"/>
    </source>
</evidence>
<evidence type="ECO:0000256" key="13">
    <source>
        <dbReference type="SAM" id="MobiDB-lite"/>
    </source>
</evidence>
<dbReference type="Pfam" id="PF00002">
    <property type="entry name" value="7tm_2"/>
    <property type="match status" value="1"/>
</dbReference>
<dbReference type="PANTHER" id="PTHR12011">
    <property type="entry name" value="ADHESION G-PROTEIN COUPLED RECEPTOR"/>
    <property type="match status" value="1"/>
</dbReference>
<evidence type="ECO:0000256" key="7">
    <source>
        <dbReference type="ARBA" id="ARBA00022737"/>
    </source>
</evidence>
<keyword evidence="6" id="KW-0732">Signal</keyword>
<keyword evidence="18" id="KW-1185">Reference proteome</keyword>
<evidence type="ECO:0000256" key="9">
    <source>
        <dbReference type="ARBA" id="ARBA00022989"/>
    </source>
</evidence>
<feature type="domain" description="GAIN-B" evidence="15">
    <location>
        <begin position="488"/>
        <end position="646"/>
    </location>
</feature>
<dbReference type="GO" id="GO:0004930">
    <property type="term" value="F:G protein-coupled receptor activity"/>
    <property type="evidence" value="ECO:0007669"/>
    <property type="project" value="InterPro"/>
</dbReference>
<evidence type="ECO:0000313" key="17">
    <source>
        <dbReference type="EMBL" id="CAH3031715.1"/>
    </source>
</evidence>
<dbReference type="InterPro" id="IPR017981">
    <property type="entry name" value="GPCR_2-like_7TM"/>
</dbReference>
<feature type="transmembrane region" description="Helical" evidence="14">
    <location>
        <begin position="759"/>
        <end position="779"/>
    </location>
</feature>
<evidence type="ECO:0000256" key="8">
    <source>
        <dbReference type="ARBA" id="ARBA00022837"/>
    </source>
</evidence>
<evidence type="ECO:0000256" key="3">
    <source>
        <dbReference type="ARBA" id="ARBA00022475"/>
    </source>
</evidence>
<dbReference type="EMBL" id="CALNXJ010000001">
    <property type="protein sequence ID" value="CAH3031715.1"/>
    <property type="molecule type" value="Genomic_DNA"/>
</dbReference>
<evidence type="ECO:0000256" key="10">
    <source>
        <dbReference type="ARBA" id="ARBA00023136"/>
    </source>
</evidence>
<feature type="region of interest" description="Disordered" evidence="13">
    <location>
        <begin position="923"/>
        <end position="948"/>
    </location>
</feature>
<keyword evidence="10 14" id="KW-0472">Membrane</keyword>
<feature type="transmembrane region" description="Helical" evidence="14">
    <location>
        <begin position="653"/>
        <end position="678"/>
    </location>
</feature>
<dbReference type="GO" id="GO:0007166">
    <property type="term" value="P:cell surface receptor signaling pathway"/>
    <property type="evidence" value="ECO:0007669"/>
    <property type="project" value="InterPro"/>
</dbReference>
<feature type="transmembrane region" description="Helical" evidence="14">
    <location>
        <begin position="846"/>
        <end position="864"/>
    </location>
</feature>
<dbReference type="PANTHER" id="PTHR12011:SF347">
    <property type="entry name" value="FI21270P1-RELATED"/>
    <property type="match status" value="1"/>
</dbReference>
<keyword evidence="3" id="KW-1003">Cell membrane</keyword>
<keyword evidence="7" id="KW-0677">Repeat</keyword>
<dbReference type="InterPro" id="IPR046338">
    <property type="entry name" value="GAIN_dom_sf"/>
</dbReference>
<dbReference type="PROSITE" id="PS00650">
    <property type="entry name" value="G_PROTEIN_RECEP_F2_2"/>
    <property type="match status" value="1"/>
</dbReference>
<dbReference type="InterPro" id="IPR000203">
    <property type="entry name" value="GPS"/>
</dbReference>
<evidence type="ECO:0000256" key="6">
    <source>
        <dbReference type="ARBA" id="ARBA00022729"/>
    </source>
</evidence>
<dbReference type="Gene3D" id="2.60.220.50">
    <property type="match status" value="1"/>
</dbReference>
<dbReference type="InterPro" id="IPR057244">
    <property type="entry name" value="GAIN_B"/>
</dbReference>
<organism evidence="17 18">
    <name type="scientific">Pocillopora meandrina</name>
    <dbReference type="NCBI Taxonomy" id="46732"/>
    <lineage>
        <taxon>Eukaryota</taxon>
        <taxon>Metazoa</taxon>
        <taxon>Cnidaria</taxon>
        <taxon>Anthozoa</taxon>
        <taxon>Hexacorallia</taxon>
        <taxon>Scleractinia</taxon>
        <taxon>Astrocoeniina</taxon>
        <taxon>Pocilloporidae</taxon>
        <taxon>Pocillopora</taxon>
    </lineage>
</organism>
<dbReference type="PROSITE" id="PS50261">
    <property type="entry name" value="G_PROTEIN_RECEP_F2_4"/>
    <property type="match status" value="1"/>
</dbReference>
<feature type="compositionally biased region" description="Polar residues" evidence="13">
    <location>
        <begin position="330"/>
        <end position="353"/>
    </location>
</feature>
<reference evidence="17 18" key="1">
    <citation type="submission" date="2022-05" db="EMBL/GenBank/DDBJ databases">
        <authorList>
            <consortium name="Genoscope - CEA"/>
            <person name="William W."/>
        </authorList>
    </citation>
    <scope>NUCLEOTIDE SEQUENCE [LARGE SCALE GENOMIC DNA]</scope>
</reference>
<dbReference type="PRINTS" id="PR00249">
    <property type="entry name" value="GPCRSECRETIN"/>
</dbReference>
<comment type="caution">
    <text evidence="17">The sequence shown here is derived from an EMBL/GenBank/DDBJ whole genome shotgun (WGS) entry which is preliminary data.</text>
</comment>
<dbReference type="AlphaFoldDB" id="A0AAU9VKX7"/>
<dbReference type="Pfam" id="PF01825">
    <property type="entry name" value="GPS"/>
    <property type="match status" value="1"/>
</dbReference>
<dbReference type="InterPro" id="IPR017983">
    <property type="entry name" value="GPCR_2_secretin-like_CS"/>
</dbReference>
<feature type="transmembrane region" description="Helical" evidence="14">
    <location>
        <begin position="721"/>
        <end position="738"/>
    </location>
</feature>
<keyword evidence="4" id="KW-0245">EGF-like domain</keyword>
<accession>A0AAU9VKX7</accession>
<dbReference type="PROSITE" id="PS50221">
    <property type="entry name" value="GAIN_B"/>
    <property type="match status" value="1"/>
</dbReference>
<feature type="domain" description="G-protein coupled receptors family 2 profile 2" evidence="16">
    <location>
        <begin position="655"/>
        <end position="894"/>
    </location>
</feature>
<evidence type="ECO:0000259" key="16">
    <source>
        <dbReference type="PROSITE" id="PS50261"/>
    </source>
</evidence>
<keyword evidence="11" id="KW-1015">Disulfide bond</keyword>
<feature type="transmembrane region" description="Helical" evidence="14">
    <location>
        <begin position="690"/>
        <end position="709"/>
    </location>
</feature>
<evidence type="ECO:0000256" key="12">
    <source>
        <dbReference type="ARBA" id="ARBA00023180"/>
    </source>
</evidence>
<feature type="compositionally biased region" description="Low complexity" evidence="13">
    <location>
        <begin position="923"/>
        <end position="941"/>
    </location>
</feature>
<evidence type="ECO:0000256" key="11">
    <source>
        <dbReference type="ARBA" id="ARBA00023157"/>
    </source>
</evidence>
<evidence type="ECO:0000313" key="18">
    <source>
        <dbReference type="Proteomes" id="UP001159428"/>
    </source>
</evidence>
<feature type="region of interest" description="Disordered" evidence="13">
    <location>
        <begin position="328"/>
        <end position="353"/>
    </location>
</feature>
<keyword evidence="5 14" id="KW-0812">Transmembrane</keyword>
<sequence length="948" mass="102935">VFFNSLQALGDLIVKSGEFLSINTTAPSINSSSSSNYTSTLQNRSSPHGSHHFAHIVFNGNIEFKGGSTVKVLGKYALSLESKDGNISIHTDVNMTCGEEVFDTTCLGGFAQNSTAEADVYKGLGPGGLTIKGNPPKLSDKCTPGASHGGYGGKRNGDESLFYFPKPYDRNNTASLLGGSGGSCIGESGNVSGGGALELVADKGEIIIAAPIRAEAQNSSTGACSGGSGGLIRLKAAKVLIRKKGKLIVDGGKGQGPNPTAGGAGGVIQIIAPEGEIAADTLSLKHGKTKKNSKQFCDNTAEDGHFLLEANKVAGTYNNIEPYKWPSRPNIGSTSASSMKSTVERTNQSTRNATSRVENEIISFIEDKHVNKSAILGVITIHQDLASIEMLNKNNEELCLDTFKIYPTIMFRIVNEDPEFVKNTSRKVLKAANSCLDKKNHEFWKNTSRMPDLIANLQDVFVNMTEGNLSLGIDYTLATEKVLAVIKRKRTTAEEDYIIIPDYSTIKDDSWSDDSNFVKIPKTAVQSAKGNYTYVFLLYRDVESGLPNSSQNETGDEFHVSSLVMSCYLALGDKPVNNLTSPALLYFKTSSAEGRSRQCSFWNTNRSSWWTNGVKELELPSNSSITVCLTEHFTSFAVLMQHTKVELSEEDHLALSIITYIGCGVSTGALIITVIVFLSVESLSSERHKIHTNLVVSLLFANVLFLAGINETSSPVLCKVVAVSIHYFFLTAFTWMFVEGLHLYLKVVQVFRTENIQMVYYYVFGWGFSALPVAITFAIKSNSYGNSEVCWLSTKDGTIWAFIGPVVAIIAVNTFVLIMVIKTVVSSASAVKSSDHAHLKAGIKGLFVLMPLLGVGWILGLFALNDGTKVFIYAFSIVNGFQGLLIFLLHCVFNDEVRQVFRRQKEKHSLTKENISQYNASFSLSSESGSKKTSNSNSFSKLKGKMPS</sequence>
<name>A0AAU9VKX7_9CNID</name>
<proteinExistence type="inferred from homology"/>
<dbReference type="InterPro" id="IPR000832">
    <property type="entry name" value="GPCR_2_secretin-like"/>
</dbReference>
<feature type="non-terminal residue" evidence="17">
    <location>
        <position position="1"/>
    </location>
</feature>
<gene>
    <name evidence="17" type="ORF">PMEA_00000490</name>
</gene>
<evidence type="ECO:0000256" key="2">
    <source>
        <dbReference type="ARBA" id="ARBA00007343"/>
    </source>
</evidence>
<comment type="similarity">
    <text evidence="2">Belongs to the G-protein coupled receptor 2 family. Adhesion G-protein coupled receptor (ADGR) subfamily.</text>
</comment>
<evidence type="ECO:0000256" key="14">
    <source>
        <dbReference type="SAM" id="Phobius"/>
    </source>
</evidence>